<evidence type="ECO:0000256" key="4">
    <source>
        <dbReference type="ARBA" id="ARBA00022692"/>
    </source>
</evidence>
<accession>A0A5K7Z8Q1</accession>
<dbReference type="AlphaFoldDB" id="A0A5K7Z8Q1"/>
<feature type="transmembrane region" description="Helical" evidence="7">
    <location>
        <begin position="363"/>
        <end position="390"/>
    </location>
</feature>
<evidence type="ECO:0000256" key="7">
    <source>
        <dbReference type="SAM" id="Phobius"/>
    </source>
</evidence>
<dbReference type="RefSeq" id="WP_155305859.1">
    <property type="nucleotide sequence ID" value="NZ_AP021875.1"/>
</dbReference>
<name>A0A5K7Z8Q1_9BACT</name>
<sequence length="407" mass="44698">MNVQIAWRNIWRNPRRTGVILIAVVIGVWSMIFLGALMRGILAGMIHNGINTLTGHIQIQQTSYPQDPSIDYRIADPAGIEPILAESLPAGSQWTQRVRVNAVVNNARHNKGAILVGIDPEKEARLSFIGTAVTQGSYLKAGEANAVVVGRALAEQFETGLGRKLIVMSQDAEGRIASRAFRIRGIFQAEMEATEKSYIFVPLPAAQKMLKIGEAVSEIAILLPDHDQTEKADRMLKKELAGRDLAVRSWTEALPLLQAYLKMYDSFILIWFVVVFVAMGFGILNTTLMAVFERMREFGLLKALGMRPGRIITGILTESLFILMMGLVVGNMLGLASCWALSFHGIDLSALAKGVEYAGMSRLIFPVIWAKDVISANLVVLLLGLLVCLYPAIKAARFTPVEAMVHN</sequence>
<reference evidence="10 11" key="1">
    <citation type="submission" date="2019-11" db="EMBL/GenBank/DDBJ databases">
        <title>Comparative genomics of hydrocarbon-degrading Desulfosarcina strains.</title>
        <authorList>
            <person name="Watanabe M."/>
            <person name="Kojima H."/>
            <person name="Fukui M."/>
        </authorList>
    </citation>
    <scope>NUCLEOTIDE SEQUENCE [LARGE SCALE GENOMIC DNA]</scope>
    <source>
        <strain evidence="10 11">PP31</strain>
    </source>
</reference>
<dbReference type="Proteomes" id="UP000427769">
    <property type="component" value="Chromosome"/>
</dbReference>
<dbReference type="GO" id="GO:0044874">
    <property type="term" value="P:lipoprotein localization to outer membrane"/>
    <property type="evidence" value="ECO:0007669"/>
    <property type="project" value="TreeGrafter"/>
</dbReference>
<keyword evidence="3" id="KW-1003">Cell membrane</keyword>
<keyword evidence="4 7" id="KW-0812">Transmembrane</keyword>
<evidence type="ECO:0000259" key="9">
    <source>
        <dbReference type="Pfam" id="PF12704"/>
    </source>
</evidence>
<evidence type="ECO:0000313" key="10">
    <source>
        <dbReference type="EMBL" id="BBO77075.1"/>
    </source>
</evidence>
<evidence type="ECO:0000256" key="5">
    <source>
        <dbReference type="ARBA" id="ARBA00022989"/>
    </source>
</evidence>
<organism evidence="10 11">
    <name type="scientific">Desulfosarcina widdelii</name>
    <dbReference type="NCBI Taxonomy" id="947919"/>
    <lineage>
        <taxon>Bacteria</taxon>
        <taxon>Pseudomonadati</taxon>
        <taxon>Thermodesulfobacteriota</taxon>
        <taxon>Desulfobacteria</taxon>
        <taxon>Desulfobacterales</taxon>
        <taxon>Desulfosarcinaceae</taxon>
        <taxon>Desulfosarcina</taxon>
    </lineage>
</organism>
<dbReference type="OrthoDB" id="9809768at2"/>
<keyword evidence="5 7" id="KW-1133">Transmembrane helix</keyword>
<evidence type="ECO:0000313" key="11">
    <source>
        <dbReference type="Proteomes" id="UP000427769"/>
    </source>
</evidence>
<keyword evidence="6 7" id="KW-0472">Membrane</keyword>
<comment type="subcellular location">
    <subcellularLocation>
        <location evidence="1">Cell membrane</location>
        <topology evidence="1">Multi-pass membrane protein</topology>
    </subcellularLocation>
</comment>
<feature type="domain" description="ABC3 transporter permease C-terminal" evidence="8">
    <location>
        <begin position="272"/>
        <end position="400"/>
    </location>
</feature>
<proteinExistence type="inferred from homology"/>
<gene>
    <name evidence="10" type="ORF">DSCW_44920</name>
</gene>
<feature type="transmembrane region" description="Helical" evidence="7">
    <location>
        <begin position="20"/>
        <end position="42"/>
    </location>
</feature>
<evidence type="ECO:0000256" key="6">
    <source>
        <dbReference type="ARBA" id="ARBA00023136"/>
    </source>
</evidence>
<dbReference type="InterPro" id="IPR051447">
    <property type="entry name" value="Lipoprotein-release_system"/>
</dbReference>
<feature type="domain" description="MacB-like periplasmic core" evidence="9">
    <location>
        <begin position="18"/>
        <end position="237"/>
    </location>
</feature>
<evidence type="ECO:0000256" key="3">
    <source>
        <dbReference type="ARBA" id="ARBA00022475"/>
    </source>
</evidence>
<feature type="transmembrane region" description="Helical" evidence="7">
    <location>
        <begin position="320"/>
        <end position="343"/>
    </location>
</feature>
<dbReference type="KEGG" id="dwd:DSCW_44920"/>
<dbReference type="InterPro" id="IPR025857">
    <property type="entry name" value="MacB_PCD"/>
</dbReference>
<dbReference type="InterPro" id="IPR003838">
    <property type="entry name" value="ABC3_permease_C"/>
</dbReference>
<keyword evidence="11" id="KW-1185">Reference proteome</keyword>
<dbReference type="Pfam" id="PF02687">
    <property type="entry name" value="FtsX"/>
    <property type="match status" value="1"/>
</dbReference>
<evidence type="ECO:0000256" key="2">
    <source>
        <dbReference type="ARBA" id="ARBA00005236"/>
    </source>
</evidence>
<evidence type="ECO:0000259" key="8">
    <source>
        <dbReference type="Pfam" id="PF02687"/>
    </source>
</evidence>
<feature type="transmembrane region" description="Helical" evidence="7">
    <location>
        <begin position="268"/>
        <end position="292"/>
    </location>
</feature>
<evidence type="ECO:0000256" key="1">
    <source>
        <dbReference type="ARBA" id="ARBA00004651"/>
    </source>
</evidence>
<dbReference type="PANTHER" id="PTHR30489:SF0">
    <property type="entry name" value="LIPOPROTEIN-RELEASING SYSTEM TRANSMEMBRANE PROTEIN LOLE"/>
    <property type="match status" value="1"/>
</dbReference>
<dbReference type="PANTHER" id="PTHR30489">
    <property type="entry name" value="LIPOPROTEIN-RELEASING SYSTEM TRANSMEMBRANE PROTEIN LOLE"/>
    <property type="match status" value="1"/>
</dbReference>
<dbReference type="EMBL" id="AP021875">
    <property type="protein sequence ID" value="BBO77075.1"/>
    <property type="molecule type" value="Genomic_DNA"/>
</dbReference>
<protein>
    <submittedName>
        <fullName evidence="10">ABC transporter permease</fullName>
    </submittedName>
</protein>
<comment type="similarity">
    <text evidence="2">Belongs to the ABC-4 integral membrane protein family. LolC/E subfamily.</text>
</comment>
<dbReference type="GO" id="GO:0098797">
    <property type="term" value="C:plasma membrane protein complex"/>
    <property type="evidence" value="ECO:0007669"/>
    <property type="project" value="TreeGrafter"/>
</dbReference>
<dbReference type="Pfam" id="PF12704">
    <property type="entry name" value="MacB_PCD"/>
    <property type="match status" value="1"/>
</dbReference>